<reference evidence="1 2" key="1">
    <citation type="journal article" date="2019" name="Nat. Ecol. Evol.">
        <title>Megaphylogeny resolves global patterns of mushroom evolution.</title>
        <authorList>
            <person name="Varga T."/>
            <person name="Krizsan K."/>
            <person name="Foldi C."/>
            <person name="Dima B."/>
            <person name="Sanchez-Garcia M."/>
            <person name="Sanchez-Ramirez S."/>
            <person name="Szollosi G.J."/>
            <person name="Szarkandi J.G."/>
            <person name="Papp V."/>
            <person name="Albert L."/>
            <person name="Andreopoulos W."/>
            <person name="Angelini C."/>
            <person name="Antonin V."/>
            <person name="Barry K.W."/>
            <person name="Bougher N.L."/>
            <person name="Buchanan P."/>
            <person name="Buyck B."/>
            <person name="Bense V."/>
            <person name="Catcheside P."/>
            <person name="Chovatia M."/>
            <person name="Cooper J."/>
            <person name="Damon W."/>
            <person name="Desjardin D."/>
            <person name="Finy P."/>
            <person name="Geml J."/>
            <person name="Haridas S."/>
            <person name="Hughes K."/>
            <person name="Justo A."/>
            <person name="Karasinski D."/>
            <person name="Kautmanova I."/>
            <person name="Kiss B."/>
            <person name="Kocsube S."/>
            <person name="Kotiranta H."/>
            <person name="LaButti K.M."/>
            <person name="Lechner B.E."/>
            <person name="Liimatainen K."/>
            <person name="Lipzen A."/>
            <person name="Lukacs Z."/>
            <person name="Mihaltcheva S."/>
            <person name="Morgado L.N."/>
            <person name="Niskanen T."/>
            <person name="Noordeloos M.E."/>
            <person name="Ohm R.A."/>
            <person name="Ortiz-Santana B."/>
            <person name="Ovrebo C."/>
            <person name="Racz N."/>
            <person name="Riley R."/>
            <person name="Savchenko A."/>
            <person name="Shiryaev A."/>
            <person name="Soop K."/>
            <person name="Spirin V."/>
            <person name="Szebenyi C."/>
            <person name="Tomsovsky M."/>
            <person name="Tulloss R.E."/>
            <person name="Uehling J."/>
            <person name="Grigoriev I.V."/>
            <person name="Vagvolgyi C."/>
            <person name="Papp T."/>
            <person name="Martin F.M."/>
            <person name="Miettinen O."/>
            <person name="Hibbett D.S."/>
            <person name="Nagy L.G."/>
        </authorList>
    </citation>
    <scope>NUCLEOTIDE SEQUENCE [LARGE SCALE GENOMIC DNA]</scope>
    <source>
        <strain evidence="1 2">NL-1719</strain>
    </source>
</reference>
<sequence>MNSNLLRYLLVLLACHAVPGSAFFQSPSLFSRSSHRPSAIVHERRNLLNTNADGTPFLWLPQDEYSGTTFFDRFQFYTDSDPTKGTVTYVNATTAFASRLAYFGDDGTVFMQGDNTTWLPQGTNRNSVRITSNTVYNTGLFILDLNKAPWGCAVWPAFWTLGTGDWPTNGEIDVLEGVHDNEHNQVAFHTLDGCYLTPTVNISGQVVGTNCDANINDNAGCAVTDWSRASYGPYFESQGGGVFAMKWDENGISVWSFFRAAIPQDIISGSPDPSKWGIPSAALDPAGCDIGKYFANHSIIFDITFCGDWAGNSYATTPSCPGTCPERLMDPNNFVNATWSINSLKVYRKQLLIGKITNGSPITQLDWVMLSTWILVGVTTLATLY</sequence>
<evidence type="ECO:0000313" key="2">
    <source>
        <dbReference type="Proteomes" id="UP000308600"/>
    </source>
</evidence>
<dbReference type="Proteomes" id="UP000308600">
    <property type="component" value="Unassembled WGS sequence"/>
</dbReference>
<protein>
    <submittedName>
        <fullName evidence="1">Glycoside hydrolase family 16 protein</fullName>
    </submittedName>
</protein>
<name>A0ACD3BGW4_9AGAR</name>
<keyword evidence="2" id="KW-1185">Reference proteome</keyword>
<organism evidence="1 2">
    <name type="scientific">Pluteus cervinus</name>
    <dbReference type="NCBI Taxonomy" id="181527"/>
    <lineage>
        <taxon>Eukaryota</taxon>
        <taxon>Fungi</taxon>
        <taxon>Dikarya</taxon>
        <taxon>Basidiomycota</taxon>
        <taxon>Agaricomycotina</taxon>
        <taxon>Agaricomycetes</taxon>
        <taxon>Agaricomycetidae</taxon>
        <taxon>Agaricales</taxon>
        <taxon>Pluteineae</taxon>
        <taxon>Pluteaceae</taxon>
        <taxon>Pluteus</taxon>
    </lineage>
</organism>
<keyword evidence="1" id="KW-0378">Hydrolase</keyword>
<accession>A0ACD3BGW4</accession>
<gene>
    <name evidence="1" type="ORF">BDN72DRAFT_953556</name>
</gene>
<proteinExistence type="predicted"/>
<evidence type="ECO:0000313" key="1">
    <source>
        <dbReference type="EMBL" id="TFK77076.1"/>
    </source>
</evidence>
<dbReference type="EMBL" id="ML208259">
    <property type="protein sequence ID" value="TFK77076.1"/>
    <property type="molecule type" value="Genomic_DNA"/>
</dbReference>